<dbReference type="Proteomes" id="UP000077926">
    <property type="component" value="Chromosome"/>
</dbReference>
<keyword evidence="1" id="KW-1133">Transmembrane helix</keyword>
<feature type="transmembrane region" description="Helical" evidence="1">
    <location>
        <begin position="21"/>
        <end position="41"/>
    </location>
</feature>
<dbReference type="KEGG" id="bmur:ABE28_021690"/>
<evidence type="ECO:0000313" key="3">
    <source>
        <dbReference type="Proteomes" id="UP000077926"/>
    </source>
</evidence>
<name>A0A1B3XUR6_9BACI</name>
<protein>
    <submittedName>
        <fullName evidence="2">Sporulation protein YunB</fullName>
    </submittedName>
</protein>
<dbReference type="EMBL" id="CP017080">
    <property type="protein sequence ID" value="AOH56967.1"/>
    <property type="molecule type" value="Genomic_DNA"/>
</dbReference>
<dbReference type="AlphaFoldDB" id="A0A1B3XUR6"/>
<dbReference type="PIRSF" id="PIRSF021383">
    <property type="entry name" value="YunB"/>
    <property type="match status" value="1"/>
</dbReference>
<dbReference type="RefSeq" id="WP_064461705.1">
    <property type="nucleotide sequence ID" value="NZ_JBCNGE010000027.1"/>
</dbReference>
<keyword evidence="1" id="KW-0812">Transmembrane</keyword>
<gene>
    <name evidence="2" type="ORF">ABE28_021690</name>
</gene>
<evidence type="ECO:0000256" key="1">
    <source>
        <dbReference type="SAM" id="Phobius"/>
    </source>
</evidence>
<evidence type="ECO:0000313" key="2">
    <source>
        <dbReference type="EMBL" id="AOH56967.1"/>
    </source>
</evidence>
<dbReference type="STRING" id="264697.ABE28_021690"/>
<accession>A0A1B3XUR6</accession>
<organism evidence="2 3">
    <name type="scientific">Peribacillus muralis</name>
    <dbReference type="NCBI Taxonomy" id="264697"/>
    <lineage>
        <taxon>Bacteria</taxon>
        <taxon>Bacillati</taxon>
        <taxon>Bacillota</taxon>
        <taxon>Bacilli</taxon>
        <taxon>Bacillales</taxon>
        <taxon>Bacillaceae</taxon>
        <taxon>Peribacillus</taxon>
    </lineage>
</organism>
<sequence length="248" mass="27808">MFRKRFRPMKFRKKGPLPTRKVFLYSFILFIISSIMTLWYVDKAIEPVIMNVAENEIKRIATETIHESVDENIAKIDMKEIITNNKGSEGTSSSYSFNPAVYSELRANITNDIQDKLGIKQGNPFKTGSTKINDEQYKSVVYYIPLGVVTGNNLLSNYGPEIPVKMSVIGNVESDLRTKLTNAGINNVYYELIVDFDVNIQIVIPSFTKETKVSQEVTVGSLLIEGDVPSYFSNGNGAVAPAIMKENK</sequence>
<keyword evidence="3" id="KW-1185">Reference proteome</keyword>
<keyword evidence="1" id="KW-0472">Membrane</keyword>
<dbReference type="Pfam" id="PF09560">
    <property type="entry name" value="Spore_YunB"/>
    <property type="match status" value="1"/>
</dbReference>
<reference evidence="2 3" key="1">
    <citation type="submission" date="2016-08" db="EMBL/GenBank/DDBJ databases">
        <title>Complete genome sequence of Bacillus muralis G25-68, a strain with toxicity to nematodes.</title>
        <authorList>
            <person name="Zheng Z."/>
        </authorList>
    </citation>
    <scope>NUCLEOTIDE SEQUENCE [LARGE SCALE GENOMIC DNA]</scope>
    <source>
        <strain evidence="2 3">G25-68</strain>
    </source>
</reference>
<dbReference type="InterPro" id="IPR014197">
    <property type="entry name" value="Sporulation_prot_YunB"/>
</dbReference>
<dbReference type="NCBIfam" id="TIGR02832">
    <property type="entry name" value="spo_yunB"/>
    <property type="match status" value="1"/>
</dbReference>
<proteinExistence type="predicted"/>